<evidence type="ECO:0000313" key="1">
    <source>
        <dbReference type="EMBL" id="KAK3732103.1"/>
    </source>
</evidence>
<evidence type="ECO:0000313" key="2">
    <source>
        <dbReference type="Proteomes" id="UP001283361"/>
    </source>
</evidence>
<dbReference type="Proteomes" id="UP001283361">
    <property type="component" value="Unassembled WGS sequence"/>
</dbReference>
<keyword evidence="2" id="KW-1185">Reference proteome</keyword>
<proteinExistence type="predicted"/>
<comment type="caution">
    <text evidence="1">The sequence shown here is derived from an EMBL/GenBank/DDBJ whole genome shotgun (WGS) entry which is preliminary data.</text>
</comment>
<gene>
    <name evidence="1" type="ORF">RRG08_026488</name>
</gene>
<organism evidence="1 2">
    <name type="scientific">Elysia crispata</name>
    <name type="common">lettuce slug</name>
    <dbReference type="NCBI Taxonomy" id="231223"/>
    <lineage>
        <taxon>Eukaryota</taxon>
        <taxon>Metazoa</taxon>
        <taxon>Spiralia</taxon>
        <taxon>Lophotrochozoa</taxon>
        <taxon>Mollusca</taxon>
        <taxon>Gastropoda</taxon>
        <taxon>Heterobranchia</taxon>
        <taxon>Euthyneura</taxon>
        <taxon>Panpulmonata</taxon>
        <taxon>Sacoglossa</taxon>
        <taxon>Placobranchoidea</taxon>
        <taxon>Plakobranchidae</taxon>
        <taxon>Elysia</taxon>
    </lineage>
</organism>
<reference evidence="1" key="1">
    <citation type="journal article" date="2023" name="G3 (Bethesda)">
        <title>A reference genome for the long-term kleptoplast-retaining sea slug Elysia crispata morphotype clarki.</title>
        <authorList>
            <person name="Eastman K.E."/>
            <person name="Pendleton A.L."/>
            <person name="Shaikh M.A."/>
            <person name="Suttiyut T."/>
            <person name="Ogas R."/>
            <person name="Tomko P."/>
            <person name="Gavelis G."/>
            <person name="Widhalm J.R."/>
            <person name="Wisecaver J.H."/>
        </authorList>
    </citation>
    <scope>NUCLEOTIDE SEQUENCE</scope>
    <source>
        <strain evidence="1">ECLA1</strain>
    </source>
</reference>
<sequence>MIRGNSHWSVGRPCHANSHRYTQGSFIAFSAHLALIRRINNLSSHKRVQESAREASDVEVYHPLMSHDSRRKEILHPSCSEHQISEQPPSTPQ</sequence>
<name>A0AAE1CSA4_9GAST</name>
<dbReference type="EMBL" id="JAWDGP010006980">
    <property type="protein sequence ID" value="KAK3732103.1"/>
    <property type="molecule type" value="Genomic_DNA"/>
</dbReference>
<dbReference type="AlphaFoldDB" id="A0AAE1CSA4"/>
<protein>
    <submittedName>
        <fullName evidence="1">Uncharacterized protein</fullName>
    </submittedName>
</protein>
<accession>A0AAE1CSA4</accession>